<sequence length="83" mass="9920">MATLDTLWSDRQKWQPLCRLLRYPRETDDAFETCLGHDKDRRRRRKRSVAKVPGTNSADCDRLIDRRASKSSRTTRFVLRRAR</sequence>
<dbReference type="EMBL" id="BGZK01000137">
    <property type="protein sequence ID" value="GBP22214.1"/>
    <property type="molecule type" value="Genomic_DNA"/>
</dbReference>
<comment type="caution">
    <text evidence="1">The sequence shown here is derived from an EMBL/GenBank/DDBJ whole genome shotgun (WGS) entry which is preliminary data.</text>
</comment>
<name>A0A4C1U8G5_EUMVA</name>
<accession>A0A4C1U8G5</accession>
<proteinExistence type="predicted"/>
<gene>
    <name evidence="1" type="ORF">EVAR_10724_1</name>
</gene>
<evidence type="ECO:0000313" key="2">
    <source>
        <dbReference type="Proteomes" id="UP000299102"/>
    </source>
</evidence>
<dbReference type="AlphaFoldDB" id="A0A4C1U8G5"/>
<dbReference type="Proteomes" id="UP000299102">
    <property type="component" value="Unassembled WGS sequence"/>
</dbReference>
<keyword evidence="2" id="KW-1185">Reference proteome</keyword>
<evidence type="ECO:0000313" key="1">
    <source>
        <dbReference type="EMBL" id="GBP22214.1"/>
    </source>
</evidence>
<protein>
    <submittedName>
        <fullName evidence="1">Uncharacterized protein</fullName>
    </submittedName>
</protein>
<organism evidence="1 2">
    <name type="scientific">Eumeta variegata</name>
    <name type="common">Bagworm moth</name>
    <name type="synonym">Eumeta japonica</name>
    <dbReference type="NCBI Taxonomy" id="151549"/>
    <lineage>
        <taxon>Eukaryota</taxon>
        <taxon>Metazoa</taxon>
        <taxon>Ecdysozoa</taxon>
        <taxon>Arthropoda</taxon>
        <taxon>Hexapoda</taxon>
        <taxon>Insecta</taxon>
        <taxon>Pterygota</taxon>
        <taxon>Neoptera</taxon>
        <taxon>Endopterygota</taxon>
        <taxon>Lepidoptera</taxon>
        <taxon>Glossata</taxon>
        <taxon>Ditrysia</taxon>
        <taxon>Tineoidea</taxon>
        <taxon>Psychidae</taxon>
        <taxon>Oiketicinae</taxon>
        <taxon>Eumeta</taxon>
    </lineage>
</organism>
<reference evidence="1 2" key="1">
    <citation type="journal article" date="2019" name="Commun. Biol.">
        <title>The bagworm genome reveals a unique fibroin gene that provides high tensile strength.</title>
        <authorList>
            <person name="Kono N."/>
            <person name="Nakamura H."/>
            <person name="Ohtoshi R."/>
            <person name="Tomita M."/>
            <person name="Numata K."/>
            <person name="Arakawa K."/>
        </authorList>
    </citation>
    <scope>NUCLEOTIDE SEQUENCE [LARGE SCALE GENOMIC DNA]</scope>
</reference>